<dbReference type="InterPro" id="IPR005829">
    <property type="entry name" value="Sugar_transporter_CS"/>
</dbReference>
<accession>A0A7W4KE49</accession>
<dbReference type="GO" id="GO:0005886">
    <property type="term" value="C:plasma membrane"/>
    <property type="evidence" value="ECO:0007669"/>
    <property type="project" value="UniProtKB-SubCell"/>
</dbReference>
<proteinExistence type="inferred from homology"/>
<dbReference type="AlphaFoldDB" id="A0A7W4KE49"/>
<keyword evidence="6 8" id="KW-1133">Transmembrane helix</keyword>
<evidence type="ECO:0000256" key="2">
    <source>
        <dbReference type="ARBA" id="ARBA00008335"/>
    </source>
</evidence>
<keyword evidence="4" id="KW-1003">Cell membrane</keyword>
<comment type="subcellular location">
    <subcellularLocation>
        <location evidence="1">Cell membrane</location>
        <topology evidence="1">Multi-pass membrane protein</topology>
    </subcellularLocation>
</comment>
<keyword evidence="11" id="KW-1185">Reference proteome</keyword>
<organism evidence="10 11">
    <name type="scientific">Gluconacetobacter takamatsuzukensis</name>
    <dbReference type="NCBI Taxonomy" id="1286190"/>
    <lineage>
        <taxon>Bacteria</taxon>
        <taxon>Pseudomonadati</taxon>
        <taxon>Pseudomonadota</taxon>
        <taxon>Alphaproteobacteria</taxon>
        <taxon>Acetobacterales</taxon>
        <taxon>Acetobacteraceae</taxon>
        <taxon>Gluconacetobacter</taxon>
    </lineage>
</organism>
<evidence type="ECO:0000256" key="7">
    <source>
        <dbReference type="ARBA" id="ARBA00023136"/>
    </source>
</evidence>
<reference evidence="10 11" key="1">
    <citation type="submission" date="2020-04" db="EMBL/GenBank/DDBJ databases">
        <title>Description of novel Gluconacetobacter.</title>
        <authorList>
            <person name="Sombolestani A."/>
        </authorList>
    </citation>
    <scope>NUCLEOTIDE SEQUENCE [LARGE SCALE GENOMIC DNA]</scope>
    <source>
        <strain evidence="10 11">LMG 27800</strain>
    </source>
</reference>
<dbReference type="PROSITE" id="PS00216">
    <property type="entry name" value="SUGAR_TRANSPORT_1"/>
    <property type="match status" value="1"/>
</dbReference>
<dbReference type="InterPro" id="IPR020846">
    <property type="entry name" value="MFS_dom"/>
</dbReference>
<feature type="transmembrane region" description="Helical" evidence="8">
    <location>
        <begin position="127"/>
        <end position="147"/>
    </location>
</feature>
<evidence type="ECO:0000256" key="4">
    <source>
        <dbReference type="ARBA" id="ARBA00022475"/>
    </source>
</evidence>
<dbReference type="Pfam" id="PF07690">
    <property type="entry name" value="MFS_1"/>
    <property type="match status" value="1"/>
</dbReference>
<evidence type="ECO:0000256" key="3">
    <source>
        <dbReference type="ARBA" id="ARBA00022448"/>
    </source>
</evidence>
<dbReference type="GO" id="GO:0022857">
    <property type="term" value="F:transmembrane transporter activity"/>
    <property type="evidence" value="ECO:0007669"/>
    <property type="project" value="InterPro"/>
</dbReference>
<feature type="transmembrane region" description="Helical" evidence="8">
    <location>
        <begin position="63"/>
        <end position="83"/>
    </location>
</feature>
<evidence type="ECO:0000256" key="8">
    <source>
        <dbReference type="SAM" id="Phobius"/>
    </source>
</evidence>
<feature type="transmembrane region" description="Helical" evidence="8">
    <location>
        <begin position="354"/>
        <end position="377"/>
    </location>
</feature>
<feature type="domain" description="Major facilitator superfamily (MFS) profile" evidence="9">
    <location>
        <begin position="57"/>
        <end position="442"/>
    </location>
</feature>
<comment type="caution">
    <text evidence="10">The sequence shown here is derived from an EMBL/GenBank/DDBJ whole genome shotgun (WGS) entry which is preliminary data.</text>
</comment>
<name>A0A7W4KE49_9PROT</name>
<feature type="transmembrane region" description="Helical" evidence="8">
    <location>
        <begin position="417"/>
        <end position="436"/>
    </location>
</feature>
<evidence type="ECO:0000256" key="1">
    <source>
        <dbReference type="ARBA" id="ARBA00004651"/>
    </source>
</evidence>
<evidence type="ECO:0000256" key="5">
    <source>
        <dbReference type="ARBA" id="ARBA00022692"/>
    </source>
</evidence>
<feature type="transmembrane region" description="Helical" evidence="8">
    <location>
        <begin position="186"/>
        <end position="207"/>
    </location>
</feature>
<keyword evidence="3" id="KW-0813">Transport</keyword>
<evidence type="ECO:0000313" key="11">
    <source>
        <dbReference type="Proteomes" id="UP000540556"/>
    </source>
</evidence>
<dbReference type="EMBL" id="JABEQK010000006">
    <property type="protein sequence ID" value="MBB2205261.1"/>
    <property type="molecule type" value="Genomic_DNA"/>
</dbReference>
<comment type="similarity">
    <text evidence="2">Belongs to the major facilitator superfamily.</text>
</comment>
<gene>
    <name evidence="10" type="ORF">HLH27_09565</name>
</gene>
<keyword evidence="7 8" id="KW-0472">Membrane</keyword>
<feature type="transmembrane region" description="Helical" evidence="8">
    <location>
        <begin position="153"/>
        <end position="174"/>
    </location>
</feature>
<protein>
    <submittedName>
        <fullName evidence="10">MFS transporter</fullName>
    </submittedName>
</protein>
<feature type="transmembrane region" description="Helical" evidence="8">
    <location>
        <begin position="389"/>
        <end position="411"/>
    </location>
</feature>
<feature type="transmembrane region" description="Helical" evidence="8">
    <location>
        <begin position="213"/>
        <end position="235"/>
    </location>
</feature>
<dbReference type="Proteomes" id="UP000540556">
    <property type="component" value="Unassembled WGS sequence"/>
</dbReference>
<dbReference type="Gene3D" id="1.20.1250.20">
    <property type="entry name" value="MFS general substrate transporter like domains"/>
    <property type="match status" value="1"/>
</dbReference>
<evidence type="ECO:0000259" key="9">
    <source>
        <dbReference type="PROSITE" id="PS50850"/>
    </source>
</evidence>
<feature type="transmembrane region" description="Helical" evidence="8">
    <location>
        <begin position="267"/>
        <end position="288"/>
    </location>
</feature>
<keyword evidence="5 8" id="KW-0812">Transmembrane</keyword>
<dbReference type="CDD" id="cd17324">
    <property type="entry name" value="MFS_NepI_like"/>
    <property type="match status" value="1"/>
</dbReference>
<dbReference type="InterPro" id="IPR036259">
    <property type="entry name" value="MFS_trans_sf"/>
</dbReference>
<dbReference type="InterPro" id="IPR011701">
    <property type="entry name" value="MFS"/>
</dbReference>
<evidence type="ECO:0000313" key="10">
    <source>
        <dbReference type="EMBL" id="MBB2205261.1"/>
    </source>
</evidence>
<feature type="transmembrane region" description="Helical" evidence="8">
    <location>
        <begin position="95"/>
        <end position="115"/>
    </location>
</feature>
<feature type="transmembrane region" description="Helical" evidence="8">
    <location>
        <begin position="329"/>
        <end position="348"/>
    </location>
</feature>
<sequence>MPERWPATRRREARTGLASTGIFPTASDDPIPNARSDAPMPVAPAEAGTFITRASPAYRRAGLALFLAGFATFSLLYCVQPLLPVFSSRFGIGAASSSLSLSLSTSALAVAILLAAALSERIGRRDIMALSMILSAVLNIVAAWAPVWPALLAARMAEGFVLGGVPAVAMTYLAEEIHPRELGLAMGLYVAGTAFGGMIGRVGTGILTDALSWRAAMTIIGAAGLAAALGFLALLPPSRNFVRRPGLSARHHLDSWARHLRDPALPALYAIGFTVMGTFVTIFNYAGYRLMAPPYDLDQTRLGLIFSVYVFGIVSSSVAGALSDRMGRGRVLTAGILIMATGIALTLPRALPCIFLGIVFLTIGFFTAHAVASGWVGRLARIDRGHATSLYLLAYYLGSSIAGSVGGWWWAGLGWNGVATFTLLLLACALAAAARLRRVART</sequence>
<dbReference type="PANTHER" id="PTHR43271">
    <property type="entry name" value="BLL2771 PROTEIN"/>
    <property type="match status" value="1"/>
</dbReference>
<dbReference type="PROSITE" id="PS50850">
    <property type="entry name" value="MFS"/>
    <property type="match status" value="1"/>
</dbReference>
<dbReference type="SUPFAM" id="SSF103473">
    <property type="entry name" value="MFS general substrate transporter"/>
    <property type="match status" value="1"/>
</dbReference>
<feature type="transmembrane region" description="Helical" evidence="8">
    <location>
        <begin position="300"/>
        <end position="322"/>
    </location>
</feature>
<evidence type="ECO:0000256" key="6">
    <source>
        <dbReference type="ARBA" id="ARBA00022989"/>
    </source>
</evidence>
<dbReference type="PANTHER" id="PTHR43271:SF1">
    <property type="entry name" value="INNER MEMBRANE TRANSPORT PROTEIN YNFM"/>
    <property type="match status" value="1"/>
</dbReference>